<protein>
    <submittedName>
        <fullName evidence="3">NADH dehydrogenase (Ubiquinone) 1 alpha subcomplex assembly factor 1</fullName>
    </submittedName>
</protein>
<gene>
    <name evidence="3" type="ORF">T190423A01A_20597</name>
</gene>
<comment type="similarity">
    <text evidence="1">Belongs to the CIA30 family.</text>
</comment>
<dbReference type="InterPro" id="IPR008979">
    <property type="entry name" value="Galactose-bd-like_sf"/>
</dbReference>
<feature type="domain" description="NADH:ubiquinone oxidoreductase intermediate-associated protein 30" evidence="2">
    <location>
        <begin position="22"/>
        <end position="167"/>
    </location>
</feature>
<dbReference type="Pfam" id="PF08547">
    <property type="entry name" value="CIA30"/>
    <property type="match status" value="1"/>
</dbReference>
<dbReference type="InterPro" id="IPR039131">
    <property type="entry name" value="NDUFAF1"/>
</dbReference>
<name>A0ABM9PBA0_9FLAO</name>
<reference evidence="3 4" key="1">
    <citation type="submission" date="2024-05" db="EMBL/GenBank/DDBJ databases">
        <authorList>
            <person name="Duchaud E."/>
        </authorList>
    </citation>
    <scope>NUCLEOTIDE SEQUENCE [LARGE SCALE GENOMIC DNA]</scope>
    <source>
        <strain evidence="3">Ena-SAMPLE-TAB-13-05-2024-13:56:06:370-140308</strain>
    </source>
</reference>
<dbReference type="RefSeq" id="WP_348716600.1">
    <property type="nucleotide sequence ID" value="NZ_CAXJIO010000011.1"/>
</dbReference>
<dbReference type="PANTHER" id="PTHR13194:SF19">
    <property type="entry name" value="NAD(P)-BINDING ROSSMANN-FOLD SUPERFAMILY PROTEIN"/>
    <property type="match status" value="1"/>
</dbReference>
<accession>A0ABM9PBA0</accession>
<dbReference type="EMBL" id="CAXJIO010000011">
    <property type="protein sequence ID" value="CAL2102846.1"/>
    <property type="molecule type" value="Genomic_DNA"/>
</dbReference>
<sequence>MRWLVVLFLFLNVNNEIIMFDKEKQSKWRVTNDDVMGGLSTSKMMLDENGVAVFSGEVSTKNNGGFAMTRMRVNVVLDTEKENIVLKIKGDGKKYQLRVKANRRDRFWYIQHFQTTGEKQEVVLPLSRFYPSFRGYRLNLENFSSNRIEEIAILIGNKTDEKFKLQVEKISVR</sequence>
<evidence type="ECO:0000256" key="1">
    <source>
        <dbReference type="ARBA" id="ARBA00007884"/>
    </source>
</evidence>
<comment type="caution">
    <text evidence="3">The sequence shown here is derived from an EMBL/GenBank/DDBJ whole genome shotgun (WGS) entry which is preliminary data.</text>
</comment>
<evidence type="ECO:0000313" key="3">
    <source>
        <dbReference type="EMBL" id="CAL2102846.1"/>
    </source>
</evidence>
<organism evidence="3 4">
    <name type="scientific">Tenacibaculum polynesiense</name>
    <dbReference type="NCBI Taxonomy" id="3137857"/>
    <lineage>
        <taxon>Bacteria</taxon>
        <taxon>Pseudomonadati</taxon>
        <taxon>Bacteroidota</taxon>
        <taxon>Flavobacteriia</taxon>
        <taxon>Flavobacteriales</taxon>
        <taxon>Flavobacteriaceae</taxon>
        <taxon>Tenacibaculum</taxon>
    </lineage>
</organism>
<dbReference type="SUPFAM" id="SSF49785">
    <property type="entry name" value="Galactose-binding domain-like"/>
    <property type="match status" value="1"/>
</dbReference>
<dbReference type="PANTHER" id="PTHR13194">
    <property type="entry name" value="COMPLEX I INTERMEDIATE-ASSOCIATED PROTEIN 30"/>
    <property type="match status" value="1"/>
</dbReference>
<evidence type="ECO:0000259" key="2">
    <source>
        <dbReference type="Pfam" id="PF08547"/>
    </source>
</evidence>
<keyword evidence="4" id="KW-1185">Reference proteome</keyword>
<dbReference type="InterPro" id="IPR013857">
    <property type="entry name" value="NADH-UbQ_OxRdtase-assoc_prot30"/>
</dbReference>
<evidence type="ECO:0000313" key="4">
    <source>
        <dbReference type="Proteomes" id="UP001497527"/>
    </source>
</evidence>
<proteinExistence type="inferred from homology"/>
<dbReference type="Proteomes" id="UP001497527">
    <property type="component" value="Unassembled WGS sequence"/>
</dbReference>